<feature type="compositionally biased region" description="Polar residues" evidence="1">
    <location>
        <begin position="1"/>
        <end position="11"/>
    </location>
</feature>
<comment type="caution">
    <text evidence="3">The sequence shown here is derived from an EMBL/GenBank/DDBJ whole genome shotgun (WGS) entry which is preliminary data.</text>
</comment>
<feature type="compositionally biased region" description="Acidic residues" evidence="1">
    <location>
        <begin position="340"/>
        <end position="349"/>
    </location>
</feature>
<dbReference type="SMART" id="SM00717">
    <property type="entry name" value="SANT"/>
    <property type="match status" value="1"/>
</dbReference>
<feature type="region of interest" description="Disordered" evidence="1">
    <location>
        <begin position="1"/>
        <end position="75"/>
    </location>
</feature>
<dbReference type="InterPro" id="IPR001005">
    <property type="entry name" value="SANT/Myb"/>
</dbReference>
<organism evidence="3 4">
    <name type="scientific">Paratrimastix pyriformis</name>
    <dbReference type="NCBI Taxonomy" id="342808"/>
    <lineage>
        <taxon>Eukaryota</taxon>
        <taxon>Metamonada</taxon>
        <taxon>Preaxostyla</taxon>
        <taxon>Paratrimastigidae</taxon>
        <taxon>Paratrimastix</taxon>
    </lineage>
</organism>
<dbReference type="PANTHER" id="PTHR22929:SF0">
    <property type="entry name" value="TRANSCRIPTION FACTOR TFIIIB COMPONENT B'' HOMOLOG"/>
    <property type="match status" value="1"/>
</dbReference>
<proteinExistence type="predicted"/>
<protein>
    <submittedName>
        <fullName evidence="3">Transcription factor TFIIIB component b</fullName>
    </submittedName>
</protein>
<gene>
    <name evidence="3" type="ORF">PAPYR_2257</name>
</gene>
<feature type="domain" description="Myb-like" evidence="2">
    <location>
        <begin position="133"/>
        <end position="181"/>
    </location>
</feature>
<accession>A0ABQ8UQW2</accession>
<evidence type="ECO:0000313" key="4">
    <source>
        <dbReference type="Proteomes" id="UP001141327"/>
    </source>
</evidence>
<reference evidence="3" key="1">
    <citation type="journal article" date="2022" name="bioRxiv">
        <title>Genomics of Preaxostyla Flagellates Illuminates Evolutionary Transitions and the Path Towards Mitochondrial Loss.</title>
        <authorList>
            <person name="Novak L.V.F."/>
            <person name="Treitli S.C."/>
            <person name="Pyrih J."/>
            <person name="Halakuc P."/>
            <person name="Pipaliya S.V."/>
            <person name="Vacek V."/>
            <person name="Brzon O."/>
            <person name="Soukal P."/>
            <person name="Eme L."/>
            <person name="Dacks J.B."/>
            <person name="Karnkowska A."/>
            <person name="Elias M."/>
            <person name="Hampl V."/>
        </authorList>
    </citation>
    <scope>NUCLEOTIDE SEQUENCE</scope>
    <source>
        <strain evidence="3">RCP-MX</strain>
    </source>
</reference>
<dbReference type="Proteomes" id="UP001141327">
    <property type="component" value="Unassembled WGS sequence"/>
</dbReference>
<feature type="region of interest" description="Disordered" evidence="1">
    <location>
        <begin position="222"/>
        <end position="349"/>
    </location>
</feature>
<sequence>MSEIMRNTRSGIRTKGAIEREEQRKKARLEKHQKVPDAEKASAKPTASTAPHHFDDDFQEPSPPPKVDGPKAPETRLPFAPQVKVVDGQLVIDASSLIVTTEAPTVSHDDFEMVHESATTHRVTAASFSKRPKSKRWTAEETEKFYDCLRQYGTDFTLLARLFPGRDRRDMKTKYKREELNHPQRLDQTLRRQLKHTSEETACALYKRMLDDVNVEKERLKVQKEKEDAEVAKLPVGSPPPAPSPTPSPAPSASPAPAPSASPAPPPQRSPVPGADEEDIYQLPAEQAQYGTNVGDPPAGDEEDLLADYDQERPTGGEEDGVLAINRGARGDAAGYGDEGAADYDGDDF</sequence>
<feature type="compositionally biased region" description="Acidic residues" evidence="1">
    <location>
        <begin position="299"/>
        <end position="309"/>
    </location>
</feature>
<evidence type="ECO:0000256" key="1">
    <source>
        <dbReference type="SAM" id="MobiDB-lite"/>
    </source>
</evidence>
<feature type="compositionally biased region" description="Low complexity" evidence="1">
    <location>
        <begin position="327"/>
        <end position="336"/>
    </location>
</feature>
<dbReference type="InterPro" id="IPR009057">
    <property type="entry name" value="Homeodomain-like_sf"/>
</dbReference>
<name>A0ABQ8UQW2_9EUKA</name>
<evidence type="ECO:0000313" key="3">
    <source>
        <dbReference type="EMBL" id="KAJ4461228.1"/>
    </source>
</evidence>
<dbReference type="PANTHER" id="PTHR22929">
    <property type="entry name" value="RNA POLYMERASE III TRANSCRIPTION INITIATION FACTOR B"/>
    <property type="match status" value="1"/>
</dbReference>
<feature type="compositionally biased region" description="Pro residues" evidence="1">
    <location>
        <begin position="237"/>
        <end position="270"/>
    </location>
</feature>
<evidence type="ECO:0000259" key="2">
    <source>
        <dbReference type="SMART" id="SM00717"/>
    </source>
</evidence>
<dbReference type="EMBL" id="JAPMOS010000008">
    <property type="protein sequence ID" value="KAJ4461228.1"/>
    <property type="molecule type" value="Genomic_DNA"/>
</dbReference>
<dbReference type="SUPFAM" id="SSF46689">
    <property type="entry name" value="Homeodomain-like"/>
    <property type="match status" value="1"/>
</dbReference>
<dbReference type="Gene3D" id="1.10.10.60">
    <property type="entry name" value="Homeodomain-like"/>
    <property type="match status" value="1"/>
</dbReference>
<dbReference type="Pfam" id="PF15963">
    <property type="entry name" value="Myb_DNA-bind_7"/>
    <property type="match status" value="1"/>
</dbReference>
<dbReference type="InterPro" id="IPR039467">
    <property type="entry name" value="TFIIIB_B''_Myb"/>
</dbReference>
<feature type="compositionally biased region" description="Basic and acidic residues" evidence="1">
    <location>
        <begin position="222"/>
        <end position="231"/>
    </location>
</feature>
<dbReference type="CDD" id="cd00167">
    <property type="entry name" value="SANT"/>
    <property type="match status" value="1"/>
</dbReference>
<keyword evidence="4" id="KW-1185">Reference proteome</keyword>
<feature type="compositionally biased region" description="Basic and acidic residues" evidence="1">
    <location>
        <begin position="16"/>
        <end position="42"/>
    </location>
</feature>